<accession>A0A840MYN8</accession>
<reference evidence="3 4" key="1">
    <citation type="submission" date="2020-08" db="EMBL/GenBank/DDBJ databases">
        <title>Genomic Encyclopedia of Type Strains, Phase IV (KMG-IV): sequencing the most valuable type-strain genomes for metagenomic binning, comparative biology and taxonomic classification.</title>
        <authorList>
            <person name="Goeker M."/>
        </authorList>
    </citation>
    <scope>NUCLEOTIDE SEQUENCE [LARGE SCALE GENOMIC DNA]</scope>
    <source>
        <strain evidence="3 4">DSM 17498</strain>
    </source>
</reference>
<comment type="caution">
    <text evidence="3">The sequence shown here is derived from an EMBL/GenBank/DDBJ whole genome shotgun (WGS) entry which is preliminary data.</text>
</comment>
<gene>
    <name evidence="3" type="ORF">HNQ36_001806</name>
</gene>
<dbReference type="Gene3D" id="1.10.287.1490">
    <property type="match status" value="1"/>
</dbReference>
<proteinExistence type="predicted"/>
<feature type="signal peptide" evidence="2">
    <location>
        <begin position="1"/>
        <end position="24"/>
    </location>
</feature>
<feature type="coiled-coil region" evidence="1">
    <location>
        <begin position="32"/>
        <end position="112"/>
    </location>
</feature>
<evidence type="ECO:0000313" key="4">
    <source>
        <dbReference type="Proteomes" id="UP000521227"/>
    </source>
</evidence>
<protein>
    <submittedName>
        <fullName evidence="3">Chromosome segregation ATPase</fullName>
    </submittedName>
</protein>
<evidence type="ECO:0000256" key="2">
    <source>
        <dbReference type="SAM" id="SignalP"/>
    </source>
</evidence>
<organism evidence="3 4">
    <name type="scientific">Afipia massiliensis</name>
    <dbReference type="NCBI Taxonomy" id="211460"/>
    <lineage>
        <taxon>Bacteria</taxon>
        <taxon>Pseudomonadati</taxon>
        <taxon>Pseudomonadota</taxon>
        <taxon>Alphaproteobacteria</taxon>
        <taxon>Hyphomicrobiales</taxon>
        <taxon>Nitrobacteraceae</taxon>
        <taxon>Afipia</taxon>
    </lineage>
</organism>
<dbReference type="Proteomes" id="UP000521227">
    <property type="component" value="Unassembled WGS sequence"/>
</dbReference>
<keyword evidence="2" id="KW-0732">Signal</keyword>
<keyword evidence="1" id="KW-0175">Coiled coil</keyword>
<sequence>MTRRIFIVVATVIAALGAVASAPAQSQSQSEADRLRDALRAATAQARQLEDERAALQGKIAEAEREKAAAKAQIDAAKAEVRRVRKEQREAIDEFNRRLAERDETLEKWKAAYEEAATVARTKDAERARFEGEAKAYKASAKSCGGKNKELLKAGGELLERYKSVTVGDAFVAQEPMFGLGRVEVQNQIQTTCDRILDQRVQQ</sequence>
<name>A0A840MYN8_9BRAD</name>
<dbReference type="AlphaFoldDB" id="A0A840MYN8"/>
<dbReference type="RefSeq" id="WP_034459607.1">
    <property type="nucleotide sequence ID" value="NZ_JACHIJ010000002.1"/>
</dbReference>
<feature type="chain" id="PRO_5032406874" evidence="2">
    <location>
        <begin position="25"/>
        <end position="203"/>
    </location>
</feature>
<dbReference type="EMBL" id="JACHIJ010000002">
    <property type="protein sequence ID" value="MBB5051852.1"/>
    <property type="molecule type" value="Genomic_DNA"/>
</dbReference>
<evidence type="ECO:0000256" key="1">
    <source>
        <dbReference type="SAM" id="Coils"/>
    </source>
</evidence>
<evidence type="ECO:0000313" key="3">
    <source>
        <dbReference type="EMBL" id="MBB5051852.1"/>
    </source>
</evidence>